<accession>A0A2U1J7B2</accession>
<feature type="transmembrane region" description="Helical" evidence="3">
    <location>
        <begin position="321"/>
        <end position="343"/>
    </location>
</feature>
<feature type="transmembrane region" description="Helical" evidence="3">
    <location>
        <begin position="101"/>
        <end position="123"/>
    </location>
</feature>
<dbReference type="InterPro" id="IPR050327">
    <property type="entry name" value="Proton-linked_MCT"/>
</dbReference>
<gene>
    <name evidence="4" type="ORF">BB558_002963</name>
</gene>
<keyword evidence="5" id="KW-1185">Reference proteome</keyword>
<sequence length="354" mass="39565">MAENTSTINKPENNIPIIQLEPPQDEGYAWIVLISSFICSMFSRGSFASFSVFQTYYLKVMFVNEPADKIAWISTCCTSMIFGGGIFASKIVRRIGMRNTNLLASFIALTGLILASFSTQIWQLVLTQGIIFGFGSSIYVNTNTSILTMWFNKHRGLVMGITASGSVLGGIILIPLVNKLIDVGSISWAFRVYGIMFFVCTSICAILLKPRIPYKPLDKVIDIKLLKDPIALPLSFGGFFIQAAIYVLVLYFPSSMMDNTGISRNTATNLYMIYNLSSFIGRIISGIISKRFDPSMIIILDHFLSAVLMMTMWFATKNLTVYIAFMSIFGITATPYFALSPFFKNWDTELRINK</sequence>
<dbReference type="GO" id="GO:0016020">
    <property type="term" value="C:membrane"/>
    <property type="evidence" value="ECO:0007669"/>
    <property type="project" value="UniProtKB-SubCell"/>
</dbReference>
<feature type="transmembrane region" description="Helical" evidence="3">
    <location>
        <begin position="129"/>
        <end position="150"/>
    </location>
</feature>
<dbReference type="AlphaFoldDB" id="A0A2U1J7B2"/>
<protein>
    <recommendedName>
        <fullName evidence="6">Major facilitator superfamily (MFS) profile domain-containing protein</fullName>
    </recommendedName>
</protein>
<evidence type="ECO:0000256" key="2">
    <source>
        <dbReference type="ARBA" id="ARBA00006727"/>
    </source>
</evidence>
<keyword evidence="3" id="KW-1133">Transmembrane helix</keyword>
<dbReference type="PANTHER" id="PTHR11360:SF284">
    <property type="entry name" value="EG:103B4.3 PROTEIN-RELATED"/>
    <property type="match status" value="1"/>
</dbReference>
<dbReference type="Pfam" id="PF07690">
    <property type="entry name" value="MFS_1"/>
    <property type="match status" value="1"/>
</dbReference>
<feature type="transmembrane region" description="Helical" evidence="3">
    <location>
        <begin position="229"/>
        <end position="252"/>
    </location>
</feature>
<evidence type="ECO:0000313" key="4">
    <source>
        <dbReference type="EMBL" id="PWA00967.1"/>
    </source>
</evidence>
<comment type="subcellular location">
    <subcellularLocation>
        <location evidence="1">Membrane</location>
        <topology evidence="1">Multi-pass membrane protein</topology>
    </subcellularLocation>
</comment>
<dbReference type="PANTHER" id="PTHR11360">
    <property type="entry name" value="MONOCARBOXYLATE TRANSPORTER"/>
    <property type="match status" value="1"/>
</dbReference>
<feature type="transmembrane region" description="Helical" evidence="3">
    <location>
        <begin position="188"/>
        <end position="208"/>
    </location>
</feature>
<evidence type="ECO:0000313" key="5">
    <source>
        <dbReference type="Proteomes" id="UP000245591"/>
    </source>
</evidence>
<dbReference type="Proteomes" id="UP000245591">
    <property type="component" value="Unassembled WGS sequence"/>
</dbReference>
<feature type="transmembrane region" description="Helical" evidence="3">
    <location>
        <begin position="157"/>
        <end position="176"/>
    </location>
</feature>
<evidence type="ECO:0008006" key="6">
    <source>
        <dbReference type="Google" id="ProtNLM"/>
    </source>
</evidence>
<dbReference type="Gene3D" id="1.20.1250.20">
    <property type="entry name" value="MFS general substrate transporter like domains"/>
    <property type="match status" value="2"/>
</dbReference>
<organism evidence="4 5">
    <name type="scientific">Smittium angustum</name>
    <dbReference type="NCBI Taxonomy" id="133377"/>
    <lineage>
        <taxon>Eukaryota</taxon>
        <taxon>Fungi</taxon>
        <taxon>Fungi incertae sedis</taxon>
        <taxon>Zoopagomycota</taxon>
        <taxon>Kickxellomycotina</taxon>
        <taxon>Harpellomycetes</taxon>
        <taxon>Harpellales</taxon>
        <taxon>Legeriomycetaceae</taxon>
        <taxon>Smittium</taxon>
    </lineage>
</organism>
<comment type="similarity">
    <text evidence="2">Belongs to the major facilitator superfamily. Monocarboxylate porter (TC 2.A.1.13) family.</text>
</comment>
<feature type="transmembrane region" description="Helical" evidence="3">
    <location>
        <begin position="272"/>
        <end position="289"/>
    </location>
</feature>
<dbReference type="GO" id="GO:0022857">
    <property type="term" value="F:transmembrane transporter activity"/>
    <property type="evidence" value="ECO:0007669"/>
    <property type="project" value="InterPro"/>
</dbReference>
<reference evidence="4 5" key="1">
    <citation type="journal article" date="2018" name="MBio">
        <title>Comparative Genomics Reveals the Core Gene Toolbox for the Fungus-Insect Symbiosis.</title>
        <authorList>
            <person name="Wang Y."/>
            <person name="Stata M."/>
            <person name="Wang W."/>
            <person name="Stajich J.E."/>
            <person name="White M.M."/>
            <person name="Moncalvo J.M."/>
        </authorList>
    </citation>
    <scope>NUCLEOTIDE SEQUENCE [LARGE SCALE GENOMIC DNA]</scope>
    <source>
        <strain evidence="4 5">AUS-126-30</strain>
    </source>
</reference>
<feature type="transmembrane region" description="Helical" evidence="3">
    <location>
        <begin position="70"/>
        <end position="89"/>
    </location>
</feature>
<keyword evidence="3" id="KW-0812">Transmembrane</keyword>
<dbReference type="SUPFAM" id="SSF103473">
    <property type="entry name" value="MFS general substrate transporter"/>
    <property type="match status" value="1"/>
</dbReference>
<feature type="transmembrane region" description="Helical" evidence="3">
    <location>
        <begin position="296"/>
        <end position="315"/>
    </location>
</feature>
<comment type="caution">
    <text evidence="4">The sequence shown here is derived from an EMBL/GenBank/DDBJ whole genome shotgun (WGS) entry which is preliminary data.</text>
</comment>
<feature type="transmembrane region" description="Helical" evidence="3">
    <location>
        <begin position="28"/>
        <end position="50"/>
    </location>
</feature>
<dbReference type="InterPro" id="IPR011701">
    <property type="entry name" value="MFS"/>
</dbReference>
<evidence type="ECO:0000256" key="3">
    <source>
        <dbReference type="SAM" id="Phobius"/>
    </source>
</evidence>
<evidence type="ECO:0000256" key="1">
    <source>
        <dbReference type="ARBA" id="ARBA00004141"/>
    </source>
</evidence>
<proteinExistence type="inferred from homology"/>
<dbReference type="EMBL" id="MBFU01000262">
    <property type="protein sequence ID" value="PWA00967.1"/>
    <property type="molecule type" value="Genomic_DNA"/>
</dbReference>
<keyword evidence="3" id="KW-0472">Membrane</keyword>
<dbReference type="InterPro" id="IPR036259">
    <property type="entry name" value="MFS_trans_sf"/>
</dbReference>
<name>A0A2U1J7B2_SMIAN</name>